<sequence>HDQVVVQLYEDIKNACLPHFDAKLPTKVFTDGSLEGIAGECWQKDAKGVWRPYAFFSRRLTQAEKKWPAIYIEILACTATLLHFRSELLGTPITIYTDCTGLASILKMKSGLSYLVKAQQDDPLCQEIFHKLNQEKQTPEHMKYTLIQGAIFTRHMPHKPYIPQALRPLLLNQGLNHFLIIVEAFTKFSWTKALRSTGAEELISAFKEYILTFGAFHTLIADQGSAFKSQIFRELLTSLGCKIHYAPVYWHNPSGLAEANLKTIGHLIATFCEEALHNWPTVLQAATFCLNTSVRSTLSASPFSLLFGYEAFTPARLLLCLPQEITPPQKLAAHIQLRTVAQETLNNSQAYQKHRFDAKRRNTQYRVNDKVLVFRPQKKIGAKFLYSWTGPETITRRCGQSSYMVSIRRNRKLRLCKYHVQHIKKYVTRPERLTIAPAQAQRAGLIVQ</sequence>
<dbReference type="Proteomes" id="UP001219518">
    <property type="component" value="Unassembled WGS sequence"/>
</dbReference>
<name>A0AAE1HXE1_9NEOP</name>
<evidence type="ECO:0000256" key="3">
    <source>
        <dbReference type="ARBA" id="ARBA00022722"/>
    </source>
</evidence>
<proteinExistence type="predicted"/>
<dbReference type="InterPro" id="IPR041373">
    <property type="entry name" value="RT_RNaseH"/>
</dbReference>
<dbReference type="GO" id="GO:0042575">
    <property type="term" value="C:DNA polymerase complex"/>
    <property type="evidence" value="ECO:0007669"/>
    <property type="project" value="UniProtKB-ARBA"/>
</dbReference>
<evidence type="ECO:0000313" key="8">
    <source>
        <dbReference type="EMBL" id="KAK3929155.1"/>
    </source>
</evidence>
<dbReference type="InterPro" id="IPR050951">
    <property type="entry name" value="Retrovirus_Pol_polyprotein"/>
</dbReference>
<evidence type="ECO:0000259" key="7">
    <source>
        <dbReference type="PROSITE" id="PS50994"/>
    </source>
</evidence>
<dbReference type="GO" id="GO:0004519">
    <property type="term" value="F:endonuclease activity"/>
    <property type="evidence" value="ECO:0007669"/>
    <property type="project" value="UniProtKB-KW"/>
</dbReference>
<dbReference type="PROSITE" id="PS50994">
    <property type="entry name" value="INTEGRASE"/>
    <property type="match status" value="1"/>
</dbReference>
<dbReference type="PANTHER" id="PTHR37984:SF5">
    <property type="entry name" value="PROTEIN NYNRIN-LIKE"/>
    <property type="match status" value="1"/>
</dbReference>
<dbReference type="Gene3D" id="3.10.20.370">
    <property type="match status" value="1"/>
</dbReference>
<gene>
    <name evidence="8" type="ORF">KUF71_017621</name>
</gene>
<accession>A0AAE1HXE1</accession>
<dbReference type="SUPFAM" id="SSF56672">
    <property type="entry name" value="DNA/RNA polymerases"/>
    <property type="match status" value="1"/>
</dbReference>
<dbReference type="SUPFAM" id="SSF53098">
    <property type="entry name" value="Ribonuclease H-like"/>
    <property type="match status" value="1"/>
</dbReference>
<evidence type="ECO:0000256" key="1">
    <source>
        <dbReference type="ARBA" id="ARBA00022679"/>
    </source>
</evidence>
<dbReference type="AlphaFoldDB" id="A0AAE1HXE1"/>
<keyword evidence="6" id="KW-0695">RNA-directed DNA polymerase</keyword>
<keyword evidence="9" id="KW-1185">Reference proteome</keyword>
<dbReference type="GO" id="GO:0003964">
    <property type="term" value="F:RNA-directed DNA polymerase activity"/>
    <property type="evidence" value="ECO:0007669"/>
    <property type="project" value="UniProtKB-KW"/>
</dbReference>
<dbReference type="GO" id="GO:0015074">
    <property type="term" value="P:DNA integration"/>
    <property type="evidence" value="ECO:0007669"/>
    <property type="project" value="InterPro"/>
</dbReference>
<dbReference type="Gene3D" id="3.30.420.10">
    <property type="entry name" value="Ribonuclease H-like superfamily/Ribonuclease H"/>
    <property type="match status" value="1"/>
</dbReference>
<evidence type="ECO:0000256" key="4">
    <source>
        <dbReference type="ARBA" id="ARBA00022759"/>
    </source>
</evidence>
<evidence type="ECO:0000313" key="9">
    <source>
        <dbReference type="Proteomes" id="UP001219518"/>
    </source>
</evidence>
<dbReference type="Pfam" id="PF17917">
    <property type="entry name" value="RT_RNaseH"/>
    <property type="match status" value="1"/>
</dbReference>
<feature type="domain" description="Integrase catalytic" evidence="7">
    <location>
        <begin position="153"/>
        <end position="310"/>
    </location>
</feature>
<keyword evidence="4" id="KW-0255">Endonuclease</keyword>
<dbReference type="InterPro" id="IPR043502">
    <property type="entry name" value="DNA/RNA_pol_sf"/>
</dbReference>
<dbReference type="InterPro" id="IPR012337">
    <property type="entry name" value="RNaseH-like_sf"/>
</dbReference>
<keyword evidence="5" id="KW-0378">Hydrolase</keyword>
<keyword evidence="2" id="KW-0548">Nucleotidyltransferase</keyword>
<feature type="non-terminal residue" evidence="8">
    <location>
        <position position="448"/>
    </location>
</feature>
<dbReference type="InterPro" id="IPR036397">
    <property type="entry name" value="RNaseH_sf"/>
</dbReference>
<reference evidence="8" key="1">
    <citation type="submission" date="2021-07" db="EMBL/GenBank/DDBJ databases">
        <authorList>
            <person name="Catto M.A."/>
            <person name="Jacobson A."/>
            <person name="Kennedy G."/>
            <person name="Labadie P."/>
            <person name="Hunt B.G."/>
            <person name="Srinivasan R."/>
        </authorList>
    </citation>
    <scope>NUCLEOTIDE SEQUENCE</scope>
    <source>
        <strain evidence="8">PL_HMW_Pooled</strain>
        <tissue evidence="8">Head</tissue>
    </source>
</reference>
<reference evidence="8" key="2">
    <citation type="journal article" date="2023" name="BMC Genomics">
        <title>Pest status, molecular evolution, and epigenetic factors derived from the genome assembly of Frankliniella fusca, a thysanopteran phytovirus vector.</title>
        <authorList>
            <person name="Catto M.A."/>
            <person name="Labadie P.E."/>
            <person name="Jacobson A.L."/>
            <person name="Kennedy G.G."/>
            <person name="Srinivasan R."/>
            <person name="Hunt B.G."/>
        </authorList>
    </citation>
    <scope>NUCLEOTIDE SEQUENCE</scope>
    <source>
        <strain evidence="8">PL_HMW_Pooled</strain>
    </source>
</reference>
<dbReference type="GO" id="GO:0003676">
    <property type="term" value="F:nucleic acid binding"/>
    <property type="evidence" value="ECO:0007669"/>
    <property type="project" value="InterPro"/>
</dbReference>
<keyword evidence="3" id="KW-0540">Nuclease</keyword>
<protein>
    <submittedName>
        <fullName evidence="8">Transposon Ty3-G Gag-Pol polyprotein</fullName>
    </submittedName>
</protein>
<keyword evidence="1" id="KW-0808">Transferase</keyword>
<evidence type="ECO:0000256" key="5">
    <source>
        <dbReference type="ARBA" id="ARBA00022801"/>
    </source>
</evidence>
<dbReference type="PANTHER" id="PTHR37984">
    <property type="entry name" value="PROTEIN CBG26694"/>
    <property type="match status" value="1"/>
</dbReference>
<comment type="caution">
    <text evidence="8">The sequence shown here is derived from an EMBL/GenBank/DDBJ whole genome shotgun (WGS) entry which is preliminary data.</text>
</comment>
<evidence type="ECO:0000256" key="6">
    <source>
        <dbReference type="ARBA" id="ARBA00022918"/>
    </source>
</evidence>
<organism evidence="8 9">
    <name type="scientific">Frankliniella fusca</name>
    <dbReference type="NCBI Taxonomy" id="407009"/>
    <lineage>
        <taxon>Eukaryota</taxon>
        <taxon>Metazoa</taxon>
        <taxon>Ecdysozoa</taxon>
        <taxon>Arthropoda</taxon>
        <taxon>Hexapoda</taxon>
        <taxon>Insecta</taxon>
        <taxon>Pterygota</taxon>
        <taxon>Neoptera</taxon>
        <taxon>Paraneoptera</taxon>
        <taxon>Thysanoptera</taxon>
        <taxon>Terebrantia</taxon>
        <taxon>Thripoidea</taxon>
        <taxon>Thripidae</taxon>
        <taxon>Frankliniella</taxon>
    </lineage>
</organism>
<dbReference type="InterPro" id="IPR001584">
    <property type="entry name" value="Integrase_cat-core"/>
</dbReference>
<evidence type="ECO:0000256" key="2">
    <source>
        <dbReference type="ARBA" id="ARBA00022695"/>
    </source>
</evidence>
<dbReference type="GO" id="GO:0016787">
    <property type="term" value="F:hydrolase activity"/>
    <property type="evidence" value="ECO:0007669"/>
    <property type="project" value="UniProtKB-KW"/>
</dbReference>
<dbReference type="EMBL" id="JAHWGI010001381">
    <property type="protein sequence ID" value="KAK3929155.1"/>
    <property type="molecule type" value="Genomic_DNA"/>
</dbReference>